<proteinExistence type="predicted"/>
<dbReference type="InterPro" id="IPR018745">
    <property type="entry name" value="MpsC"/>
</dbReference>
<protein>
    <submittedName>
        <fullName evidence="2">DUF2294 domain-containing protein</fullName>
    </submittedName>
</protein>
<feature type="domain" description="Na+-translocating membrane potential-generating system MpsC" evidence="1">
    <location>
        <begin position="4"/>
        <end position="114"/>
    </location>
</feature>
<dbReference type="RefSeq" id="WP_275473905.1">
    <property type="nucleotide sequence ID" value="NZ_CP162940.1"/>
</dbReference>
<evidence type="ECO:0000259" key="1">
    <source>
        <dbReference type="Pfam" id="PF10057"/>
    </source>
</evidence>
<evidence type="ECO:0000313" key="3">
    <source>
        <dbReference type="Proteomes" id="UP001579974"/>
    </source>
</evidence>
<dbReference type="Proteomes" id="UP001579974">
    <property type="component" value="Unassembled WGS sequence"/>
</dbReference>
<gene>
    <name evidence="2" type="ORF">KKP3000_000061</name>
</gene>
<organism evidence="2 3">
    <name type="scientific">Alicyclobacillus fastidiosus</name>
    <dbReference type="NCBI Taxonomy" id="392011"/>
    <lineage>
        <taxon>Bacteria</taxon>
        <taxon>Bacillati</taxon>
        <taxon>Bacillota</taxon>
        <taxon>Bacilli</taxon>
        <taxon>Bacillales</taxon>
        <taxon>Alicyclobacillaceae</taxon>
        <taxon>Alicyclobacillus</taxon>
    </lineage>
</organism>
<reference evidence="2 3" key="1">
    <citation type="journal article" date="2024" name="Int. J. Mol. Sci.">
        <title>Exploration of Alicyclobacillus spp. Genome in Search of Antibiotic Resistance.</title>
        <authorList>
            <person name="Bucka-Kolendo J."/>
            <person name="Kiousi D.E."/>
            <person name="Dekowska A."/>
            <person name="Mikolajczuk-Szczyrba A."/>
            <person name="Karadedos D.M."/>
            <person name="Michael P."/>
            <person name="Galanis A."/>
            <person name="Sokolowska B."/>
        </authorList>
    </citation>
    <scope>NUCLEOTIDE SEQUENCE [LARGE SCALE GENOMIC DNA]</scope>
    <source>
        <strain evidence="2 3">KKP 3000</strain>
    </source>
</reference>
<comment type="caution">
    <text evidence="2">The sequence shown here is derived from an EMBL/GenBank/DDBJ whole genome shotgun (WGS) entry which is preliminary data.</text>
</comment>
<dbReference type="Pfam" id="PF10057">
    <property type="entry name" value="MpsC"/>
    <property type="match status" value="1"/>
</dbReference>
<sequence>MSTTKVAHAFSNLVREIRKKHVGKGPEQITTRFVGPWAVCELKGNLTSVEKFAVGSEDGRRLVRELRTTFIKQIYQDAALRADVEKIVGAKLITLFCDFDVDLDTAMTVYVFDRPLGLDDQNAI</sequence>
<accession>A0ABV5AGY0</accession>
<keyword evidence="3" id="KW-1185">Reference proteome</keyword>
<name>A0ABV5AGY0_9BACL</name>
<dbReference type="EMBL" id="JBDXSU010000010">
    <property type="protein sequence ID" value="MFB5191290.1"/>
    <property type="molecule type" value="Genomic_DNA"/>
</dbReference>
<evidence type="ECO:0000313" key="2">
    <source>
        <dbReference type="EMBL" id="MFB5191290.1"/>
    </source>
</evidence>